<protein>
    <submittedName>
        <fullName evidence="1">Uncharacterized protein</fullName>
    </submittedName>
</protein>
<proteinExistence type="predicted"/>
<dbReference type="Proteomes" id="UP001597294">
    <property type="component" value="Unassembled WGS sequence"/>
</dbReference>
<keyword evidence="2" id="KW-1185">Reference proteome</keyword>
<organism evidence="1 2">
    <name type="scientific">Kiloniella antarctica</name>
    <dbReference type="NCBI Taxonomy" id="1550907"/>
    <lineage>
        <taxon>Bacteria</taxon>
        <taxon>Pseudomonadati</taxon>
        <taxon>Pseudomonadota</taxon>
        <taxon>Alphaproteobacteria</taxon>
        <taxon>Rhodospirillales</taxon>
        <taxon>Kiloniellaceae</taxon>
        <taxon>Kiloniella</taxon>
    </lineage>
</organism>
<dbReference type="RefSeq" id="WP_380249984.1">
    <property type="nucleotide sequence ID" value="NZ_JBHUII010000004.1"/>
</dbReference>
<gene>
    <name evidence="1" type="ORF">ACFSKO_07285</name>
</gene>
<comment type="caution">
    <text evidence="1">The sequence shown here is derived from an EMBL/GenBank/DDBJ whole genome shotgun (WGS) entry which is preliminary data.</text>
</comment>
<accession>A0ABW5BIW7</accession>
<dbReference type="EMBL" id="JBHUII010000004">
    <property type="protein sequence ID" value="MFD2205406.1"/>
    <property type="molecule type" value="Genomic_DNA"/>
</dbReference>
<name>A0ABW5BIW7_9PROT</name>
<evidence type="ECO:0000313" key="2">
    <source>
        <dbReference type="Proteomes" id="UP001597294"/>
    </source>
</evidence>
<sequence length="115" mass="13315">MTDNDIIYQIRVSVRDKLGEEEERDIVLTKSMLFDILSMVLKDSALVKEIYDYQIITEKLIADGALNSPSFPPYKNKVSSFLSDYDEVEKQVLLNVITYEVSKVVYSEKHVFLKD</sequence>
<reference evidence="2" key="1">
    <citation type="journal article" date="2019" name="Int. J. Syst. Evol. Microbiol.">
        <title>The Global Catalogue of Microorganisms (GCM) 10K type strain sequencing project: providing services to taxonomists for standard genome sequencing and annotation.</title>
        <authorList>
            <consortium name="The Broad Institute Genomics Platform"/>
            <consortium name="The Broad Institute Genome Sequencing Center for Infectious Disease"/>
            <person name="Wu L."/>
            <person name="Ma J."/>
        </authorList>
    </citation>
    <scope>NUCLEOTIDE SEQUENCE [LARGE SCALE GENOMIC DNA]</scope>
    <source>
        <strain evidence="2">CGMCC 4.7192</strain>
    </source>
</reference>
<evidence type="ECO:0000313" key="1">
    <source>
        <dbReference type="EMBL" id="MFD2205406.1"/>
    </source>
</evidence>